<name>A0A347WKX4_9LACT</name>
<dbReference type="OrthoDB" id="57323at2"/>
<dbReference type="InterPro" id="IPR000515">
    <property type="entry name" value="MetI-like"/>
</dbReference>
<feature type="transmembrane region" description="Helical" evidence="8">
    <location>
        <begin position="244"/>
        <end position="266"/>
    </location>
</feature>
<accession>A0A347WKX4</accession>
<evidence type="ECO:0000256" key="1">
    <source>
        <dbReference type="ARBA" id="ARBA00004651"/>
    </source>
</evidence>
<evidence type="ECO:0000259" key="9">
    <source>
        <dbReference type="PROSITE" id="PS50928"/>
    </source>
</evidence>
<keyword evidence="11" id="KW-1185">Reference proteome</keyword>
<feature type="transmembrane region" description="Helical" evidence="8">
    <location>
        <begin position="142"/>
        <end position="164"/>
    </location>
</feature>
<dbReference type="SUPFAM" id="SSF161098">
    <property type="entry name" value="MetI-like"/>
    <property type="match status" value="1"/>
</dbReference>
<evidence type="ECO:0000313" key="10">
    <source>
        <dbReference type="EMBL" id="AXY25731.1"/>
    </source>
</evidence>
<evidence type="ECO:0000256" key="6">
    <source>
        <dbReference type="ARBA" id="ARBA00022989"/>
    </source>
</evidence>
<evidence type="ECO:0000313" key="11">
    <source>
        <dbReference type="Proteomes" id="UP000263232"/>
    </source>
</evidence>
<dbReference type="KEGG" id="abae:CL176_06805"/>
<comment type="similarity">
    <text evidence="2">Belongs to the binding-protein-dependent transport system permease family. CysTW subfamily.</text>
</comment>
<organism evidence="10 11">
    <name type="scientific">Suicoccus acidiformans</name>
    <dbReference type="NCBI Taxonomy" id="2036206"/>
    <lineage>
        <taxon>Bacteria</taxon>
        <taxon>Bacillati</taxon>
        <taxon>Bacillota</taxon>
        <taxon>Bacilli</taxon>
        <taxon>Lactobacillales</taxon>
        <taxon>Aerococcaceae</taxon>
        <taxon>Suicoccus</taxon>
    </lineage>
</organism>
<feature type="domain" description="ABC transmembrane type-1" evidence="9">
    <location>
        <begin position="56"/>
        <end position="259"/>
    </location>
</feature>
<comment type="subcellular location">
    <subcellularLocation>
        <location evidence="1 8">Cell membrane</location>
        <topology evidence="1 8">Multi-pass membrane protein</topology>
    </subcellularLocation>
</comment>
<keyword evidence="4" id="KW-1003">Cell membrane</keyword>
<dbReference type="GO" id="GO:0055085">
    <property type="term" value="P:transmembrane transport"/>
    <property type="evidence" value="ECO:0007669"/>
    <property type="project" value="InterPro"/>
</dbReference>
<feature type="transmembrane region" description="Helical" evidence="8">
    <location>
        <begin position="60"/>
        <end position="79"/>
    </location>
</feature>
<dbReference type="PROSITE" id="PS50928">
    <property type="entry name" value="ABC_TM1"/>
    <property type="match status" value="1"/>
</dbReference>
<keyword evidence="6 8" id="KW-1133">Transmembrane helix</keyword>
<evidence type="ECO:0000256" key="2">
    <source>
        <dbReference type="ARBA" id="ARBA00007069"/>
    </source>
</evidence>
<evidence type="ECO:0000256" key="7">
    <source>
        <dbReference type="ARBA" id="ARBA00023136"/>
    </source>
</evidence>
<dbReference type="PANTHER" id="PTHR42929:SF1">
    <property type="entry name" value="INNER MEMBRANE ABC TRANSPORTER PERMEASE PROTEIN YDCU-RELATED"/>
    <property type="match status" value="1"/>
</dbReference>
<sequence>MISQRKWWFVLPGTVLLLVFLILPLISILWPTFYDGQLTLSGYIDFFGDSFNRSVLWRTIRVSLLVTLLCILFGLPTSFYISRKSAKTKGILMALVLFPMLINSVVRSFSWINILGNNGIINNILVNLRIVDEPIQILYTEFSVIIGSMYLFLPLMITTLIGVLDNIPGELLEASSTLGATPSRAFKDVVIPLSVPGIIVGSILVFTGTLTAYTTPQMLGGNQRMMLSTLLYQNAMTLGNWQDAGIIALVMIAITYLVMQGLNYVAGRLDRRSGGA</sequence>
<dbReference type="GO" id="GO:0005886">
    <property type="term" value="C:plasma membrane"/>
    <property type="evidence" value="ECO:0007669"/>
    <property type="project" value="UniProtKB-SubCell"/>
</dbReference>
<evidence type="ECO:0000256" key="5">
    <source>
        <dbReference type="ARBA" id="ARBA00022692"/>
    </source>
</evidence>
<dbReference type="Gene3D" id="1.10.3720.10">
    <property type="entry name" value="MetI-like"/>
    <property type="match status" value="1"/>
</dbReference>
<keyword evidence="7 8" id="KW-0472">Membrane</keyword>
<evidence type="ECO:0000256" key="4">
    <source>
        <dbReference type="ARBA" id="ARBA00022475"/>
    </source>
</evidence>
<dbReference type="RefSeq" id="WP_118990632.1">
    <property type="nucleotide sequence ID" value="NZ_CP023434.1"/>
</dbReference>
<dbReference type="PANTHER" id="PTHR42929">
    <property type="entry name" value="INNER MEMBRANE ABC TRANSPORTER PERMEASE PROTEIN YDCU-RELATED-RELATED"/>
    <property type="match status" value="1"/>
</dbReference>
<proteinExistence type="inferred from homology"/>
<evidence type="ECO:0000256" key="8">
    <source>
        <dbReference type="RuleBase" id="RU363032"/>
    </source>
</evidence>
<evidence type="ECO:0000256" key="3">
    <source>
        <dbReference type="ARBA" id="ARBA00022448"/>
    </source>
</evidence>
<reference evidence="10 11" key="1">
    <citation type="submission" date="2017-09" db="EMBL/GenBank/DDBJ databases">
        <title>Complete genome sequence of Oxytococcus suis strain ZY16052.</title>
        <authorList>
            <person name="Li F."/>
        </authorList>
    </citation>
    <scope>NUCLEOTIDE SEQUENCE [LARGE SCALE GENOMIC DNA]</scope>
    <source>
        <strain evidence="10 11">ZY16052</strain>
    </source>
</reference>
<gene>
    <name evidence="10" type="ORF">CL176_06805</name>
</gene>
<protein>
    <submittedName>
        <fullName evidence="10">Spermidine/putrescine ABC transporter permease</fullName>
    </submittedName>
</protein>
<dbReference type="AlphaFoldDB" id="A0A347WKX4"/>
<feature type="transmembrane region" description="Helical" evidence="8">
    <location>
        <begin position="7"/>
        <end position="30"/>
    </location>
</feature>
<keyword evidence="5 8" id="KW-0812">Transmembrane</keyword>
<keyword evidence="3 8" id="KW-0813">Transport</keyword>
<dbReference type="Pfam" id="PF00528">
    <property type="entry name" value="BPD_transp_1"/>
    <property type="match status" value="1"/>
</dbReference>
<dbReference type="CDD" id="cd06261">
    <property type="entry name" value="TM_PBP2"/>
    <property type="match status" value="1"/>
</dbReference>
<dbReference type="Proteomes" id="UP000263232">
    <property type="component" value="Chromosome"/>
</dbReference>
<dbReference type="EMBL" id="CP023434">
    <property type="protein sequence ID" value="AXY25731.1"/>
    <property type="molecule type" value="Genomic_DNA"/>
</dbReference>
<feature type="transmembrane region" description="Helical" evidence="8">
    <location>
        <begin position="185"/>
        <end position="206"/>
    </location>
</feature>
<feature type="transmembrane region" description="Helical" evidence="8">
    <location>
        <begin position="91"/>
        <end position="112"/>
    </location>
</feature>
<dbReference type="InterPro" id="IPR035906">
    <property type="entry name" value="MetI-like_sf"/>
</dbReference>